<comment type="caution">
    <text evidence="2">The sequence shown here is derived from an EMBL/GenBank/DDBJ whole genome shotgun (WGS) entry which is preliminary data.</text>
</comment>
<dbReference type="InterPro" id="IPR008523">
    <property type="entry name" value="DUF805"/>
</dbReference>
<dbReference type="OrthoDB" id="9812349at2"/>
<evidence type="ECO:0000313" key="2">
    <source>
        <dbReference type="EMBL" id="KCZ54001.1"/>
    </source>
</evidence>
<feature type="transmembrane region" description="Helical" evidence="1">
    <location>
        <begin position="20"/>
        <end position="40"/>
    </location>
</feature>
<dbReference type="STRING" id="1280946.HY29_02725"/>
<organism evidence="2 3">
    <name type="scientific">Hyphomonas beringensis</name>
    <dbReference type="NCBI Taxonomy" id="1280946"/>
    <lineage>
        <taxon>Bacteria</taxon>
        <taxon>Pseudomonadati</taxon>
        <taxon>Pseudomonadota</taxon>
        <taxon>Alphaproteobacteria</taxon>
        <taxon>Hyphomonadales</taxon>
        <taxon>Hyphomonadaceae</taxon>
        <taxon>Hyphomonas</taxon>
    </lineage>
</organism>
<keyword evidence="1" id="KW-0812">Transmembrane</keyword>
<evidence type="ECO:0008006" key="4">
    <source>
        <dbReference type="Google" id="ProtNLM"/>
    </source>
</evidence>
<gene>
    <name evidence="2" type="ORF">HY29_02725</name>
</gene>
<keyword evidence="1" id="KW-1133">Transmembrane helix</keyword>
<dbReference type="GO" id="GO:0005886">
    <property type="term" value="C:plasma membrane"/>
    <property type="evidence" value="ECO:0007669"/>
    <property type="project" value="TreeGrafter"/>
</dbReference>
<dbReference type="PANTHER" id="PTHR34980">
    <property type="entry name" value="INNER MEMBRANE PROTEIN-RELATED-RELATED"/>
    <property type="match status" value="1"/>
</dbReference>
<dbReference type="eggNOG" id="COG3152">
    <property type="taxonomic scope" value="Bacteria"/>
</dbReference>
<feature type="transmembrane region" description="Helical" evidence="1">
    <location>
        <begin position="88"/>
        <end position="111"/>
    </location>
</feature>
<evidence type="ECO:0000313" key="3">
    <source>
        <dbReference type="Proteomes" id="UP000027037"/>
    </source>
</evidence>
<dbReference type="Proteomes" id="UP000027037">
    <property type="component" value="Unassembled WGS sequence"/>
</dbReference>
<accession>A0A062U108</accession>
<keyword evidence="3" id="KW-1185">Reference proteome</keyword>
<sequence length="135" mass="14531">MFFARYTDFQGRSRRSEYWWVQLFNFLVMVVGMVLAGVLGSIGASSDGPGPLAYLVFIVLVLYALAVLIPGIALTVRRLHDVNITGWILLAALIPFIGSLVGIAVFVISLIPGTVGPNKYGSDPKNPGMAADTFV</sequence>
<reference evidence="2 3" key="1">
    <citation type="journal article" date="2014" name="Antonie Van Leeuwenhoek">
        <title>Hyphomonas beringensis sp. nov. and Hyphomonas chukchiensis sp. nov., isolated from surface seawater of the Bering Sea and Chukchi Sea.</title>
        <authorList>
            <person name="Li C."/>
            <person name="Lai Q."/>
            <person name="Li G."/>
            <person name="Dong C."/>
            <person name="Wang J."/>
            <person name="Liao Y."/>
            <person name="Shao Z."/>
        </authorList>
    </citation>
    <scope>NUCLEOTIDE SEQUENCE [LARGE SCALE GENOMIC DNA]</scope>
    <source>
        <strain evidence="2 3">25B14_1</strain>
    </source>
</reference>
<proteinExistence type="predicted"/>
<dbReference type="PATRIC" id="fig|1280946.3.peg.2172"/>
<protein>
    <recommendedName>
        <fullName evidence="4">DUF805 domain-containing protein</fullName>
    </recommendedName>
</protein>
<keyword evidence="1" id="KW-0472">Membrane</keyword>
<evidence type="ECO:0000256" key="1">
    <source>
        <dbReference type="SAM" id="Phobius"/>
    </source>
</evidence>
<name>A0A062U108_9PROT</name>
<dbReference type="EMBL" id="AWFF01000043">
    <property type="protein sequence ID" value="KCZ54001.1"/>
    <property type="molecule type" value="Genomic_DNA"/>
</dbReference>
<dbReference type="Pfam" id="PF05656">
    <property type="entry name" value="DUF805"/>
    <property type="match status" value="1"/>
</dbReference>
<dbReference type="PANTHER" id="PTHR34980:SF2">
    <property type="entry name" value="INNER MEMBRANE PROTEIN YHAH-RELATED"/>
    <property type="match status" value="1"/>
</dbReference>
<feature type="transmembrane region" description="Helical" evidence="1">
    <location>
        <begin position="52"/>
        <end position="76"/>
    </location>
</feature>
<dbReference type="AlphaFoldDB" id="A0A062U108"/>